<sequence>MTLSAIFQDSFLLKQGLVAVLLLIITRYVIRFLFRKSRPPLPPGPYGFPIVGALPLIGSMPHVSFAKMAKKYGPIMYLKFGSQDMVVASTPEAAKAFLKTHDLNFSSRPIDAGVHHLAYDGQDMVNAEYGPRWTLLRKVCNTHMFGSKAIENWAHVRVSEVGLMLQDMLEASRKGEPVLMPTMLSYLTANVIGQVVLSRRVFATNSSESNDFKVLVVEMMKYAAVLLVKDIIPALGFLDRGTERKMKKLHKQVDAMITKMIEEHIATSHERKEHPDLLDVILTYRDKPDGERLSIENIKGLLLNLFVAGTDTSSSIVEWALTEMLKNPTIFKKAQEEMDQVIGRDRRLEESDIPKLPYLQAICKEVLRKHPSTPLNLPRLASEDCVVNGYFIPKNTRLQVNIWAIGRDPDLWENPLEFTPERFLTEKNKKIDPRGNDFELIPFGAGRRICAGVRMGMVQVEYVLGTLIHSFDWKLPEGVKELDMEEIFGLTLQKAVPLSAMVSPRLAPNAYV</sequence>
<dbReference type="Proteomes" id="UP001164250">
    <property type="component" value="Chromosome 11"/>
</dbReference>
<evidence type="ECO:0000313" key="2">
    <source>
        <dbReference type="Proteomes" id="UP001164250"/>
    </source>
</evidence>
<evidence type="ECO:0000313" key="1">
    <source>
        <dbReference type="EMBL" id="KAJ0084751.1"/>
    </source>
</evidence>
<comment type="caution">
    <text evidence="1">The sequence shown here is derived from an EMBL/GenBank/DDBJ whole genome shotgun (WGS) entry which is preliminary data.</text>
</comment>
<gene>
    <name evidence="1" type="ORF">Patl1_29361</name>
</gene>
<protein>
    <submittedName>
        <fullName evidence="1">Uncharacterized protein</fullName>
    </submittedName>
</protein>
<dbReference type="EMBL" id="CM047907">
    <property type="protein sequence ID" value="KAJ0084751.1"/>
    <property type="molecule type" value="Genomic_DNA"/>
</dbReference>
<reference evidence="2" key="1">
    <citation type="journal article" date="2023" name="G3 (Bethesda)">
        <title>Genome assembly and association tests identify interacting loci associated with vigor, precocity, and sex in interspecific pistachio rootstocks.</title>
        <authorList>
            <person name="Palmer W."/>
            <person name="Jacygrad E."/>
            <person name="Sagayaradj S."/>
            <person name="Cavanaugh K."/>
            <person name="Han R."/>
            <person name="Bertier L."/>
            <person name="Beede B."/>
            <person name="Kafkas S."/>
            <person name="Golino D."/>
            <person name="Preece J."/>
            <person name="Michelmore R."/>
        </authorList>
    </citation>
    <scope>NUCLEOTIDE SEQUENCE [LARGE SCALE GENOMIC DNA]</scope>
</reference>
<proteinExistence type="predicted"/>
<organism evidence="1 2">
    <name type="scientific">Pistacia atlantica</name>
    <dbReference type="NCBI Taxonomy" id="434234"/>
    <lineage>
        <taxon>Eukaryota</taxon>
        <taxon>Viridiplantae</taxon>
        <taxon>Streptophyta</taxon>
        <taxon>Embryophyta</taxon>
        <taxon>Tracheophyta</taxon>
        <taxon>Spermatophyta</taxon>
        <taxon>Magnoliopsida</taxon>
        <taxon>eudicotyledons</taxon>
        <taxon>Gunneridae</taxon>
        <taxon>Pentapetalae</taxon>
        <taxon>rosids</taxon>
        <taxon>malvids</taxon>
        <taxon>Sapindales</taxon>
        <taxon>Anacardiaceae</taxon>
        <taxon>Pistacia</taxon>
    </lineage>
</organism>
<accession>A0ACC1AG73</accession>
<name>A0ACC1AG73_9ROSI</name>
<keyword evidence="2" id="KW-1185">Reference proteome</keyword>